<feature type="transmembrane region" description="Helical" evidence="8">
    <location>
        <begin position="260"/>
        <end position="282"/>
    </location>
</feature>
<dbReference type="GO" id="GO:0016020">
    <property type="term" value="C:membrane"/>
    <property type="evidence" value="ECO:0007669"/>
    <property type="project" value="UniProtKB-SubCell"/>
</dbReference>
<dbReference type="STRING" id="1182541.W9YMX2"/>
<keyword evidence="2" id="KW-0328">Glycosyltransferase</keyword>
<evidence type="ECO:0000259" key="9">
    <source>
        <dbReference type="Pfam" id="PF13632"/>
    </source>
</evidence>
<protein>
    <recommendedName>
        <fullName evidence="9">Glycosyltransferase 2-like domain-containing protein</fullName>
    </recommendedName>
</protein>
<dbReference type="AlphaFoldDB" id="W9YMX2"/>
<dbReference type="GeneID" id="19162104"/>
<dbReference type="InterPro" id="IPR029044">
    <property type="entry name" value="Nucleotide-diphossugar_trans"/>
</dbReference>
<feature type="domain" description="Glycosyltransferase 2-like" evidence="9">
    <location>
        <begin position="404"/>
        <end position="587"/>
    </location>
</feature>
<comment type="caution">
    <text evidence="10">The sequence shown here is derived from an EMBL/GenBank/DDBJ whole genome shotgun (WGS) entry which is preliminary data.</text>
</comment>
<feature type="transmembrane region" description="Helical" evidence="8">
    <location>
        <begin position="805"/>
        <end position="827"/>
    </location>
</feature>
<evidence type="ECO:0000256" key="2">
    <source>
        <dbReference type="ARBA" id="ARBA00022676"/>
    </source>
</evidence>
<dbReference type="EMBL" id="AMWN01000006">
    <property type="protein sequence ID" value="EXJ83619.1"/>
    <property type="molecule type" value="Genomic_DNA"/>
</dbReference>
<sequence length="828" mass="93395">MPGDPQRLRKTSTKSSGVNPADTEGRLSPVQDVDTASSNDDEEALDIEKSASIERKDTNARSLYWKDPFNRAEDHDPAMKMSGRRPSDARRRVSMSNVARRASNAARRASTAIVDTAYKLDPLTVTTGNPLNLGVNEIRRVSSAGYSTTSQFNARRFSTLASSVESSVDNEKSEQALSPRTSRIVPPPYVRPGMSERQDDYIIQRIAAHDDVESLPTYKRVLYRLCPIIVVVSIAAYWIYFALRVRFTRDAEKAAHKTYWMAWAFIMVELFVSIPMLLHRLWGWHVVGSRKRPKLRLIGDNVPSVDVVITCCGEDDDLVLDTAKAACNIDYPRERFRVLVCDDGKSKTLQEMIERTALTQFDNLYYYSRPKYPGVPHHFKAGNLNSALDETAKLPGGAANFFAALDADMIPMRDWLRALLPHMLQDSKCSMACPPQLFYNVPPEDPLCQSLDTFVHISEPIKDSMGVAWCTGSGYVLRRAALTSIGGFPTGSLAEDVCCSSMLLGGGWHTAFVHEPLQFGTVPDSLTSHLKQRTRWTIGTVQTSFKLRFSIYGPLVKHMTFPQRLCGFVYTISSLFTIFLVLSMFTAPIVLVSGGNLVPFRTINQLKWLIRANFMSTILNRLNEFISYLPSGYRTGQRDARAMMWMAPFHAISVIRTFLLPSWLGGKVAVFTSSGSQKADLNERDPRLRAPLWRRLKVTIWDCECYLHLIYIMFVLAAVGVSMYRNLTDHSNNTAKKTLISLLTHAYWPPIIWVTCVTSCWIPINYALFPPNCPDRQDLLVRDPDTGVAYPTEEAKKTKITWASYAWESLYSLVTLYGVVVFILSFWF</sequence>
<evidence type="ECO:0000256" key="4">
    <source>
        <dbReference type="ARBA" id="ARBA00022692"/>
    </source>
</evidence>
<dbReference type="CDD" id="cd06421">
    <property type="entry name" value="CESA_CelA_like"/>
    <property type="match status" value="1"/>
</dbReference>
<dbReference type="Gene3D" id="3.90.550.10">
    <property type="entry name" value="Spore Coat Polysaccharide Biosynthesis Protein SpsA, Chain A"/>
    <property type="match status" value="1"/>
</dbReference>
<feature type="region of interest" description="Disordered" evidence="7">
    <location>
        <begin position="70"/>
        <end position="103"/>
    </location>
</feature>
<dbReference type="Pfam" id="PF13632">
    <property type="entry name" value="Glyco_trans_2_3"/>
    <property type="match status" value="1"/>
</dbReference>
<dbReference type="HOGENOM" id="CLU_016061_0_1_1"/>
<keyword evidence="4 8" id="KW-0812">Transmembrane</keyword>
<accession>W9YMX2</accession>
<keyword evidence="3" id="KW-0808">Transferase</keyword>
<evidence type="ECO:0000313" key="10">
    <source>
        <dbReference type="EMBL" id="EXJ83619.1"/>
    </source>
</evidence>
<organism evidence="10 11">
    <name type="scientific">Capronia coronata CBS 617.96</name>
    <dbReference type="NCBI Taxonomy" id="1182541"/>
    <lineage>
        <taxon>Eukaryota</taxon>
        <taxon>Fungi</taxon>
        <taxon>Dikarya</taxon>
        <taxon>Ascomycota</taxon>
        <taxon>Pezizomycotina</taxon>
        <taxon>Eurotiomycetes</taxon>
        <taxon>Chaetothyriomycetidae</taxon>
        <taxon>Chaetothyriales</taxon>
        <taxon>Herpotrichiellaceae</taxon>
        <taxon>Capronia</taxon>
    </lineage>
</organism>
<keyword evidence="6 8" id="KW-0472">Membrane</keyword>
<evidence type="ECO:0000313" key="11">
    <source>
        <dbReference type="Proteomes" id="UP000019484"/>
    </source>
</evidence>
<dbReference type="PANTHER" id="PTHR43867">
    <property type="entry name" value="CELLULOSE SYNTHASE CATALYTIC SUBUNIT A [UDP-FORMING]"/>
    <property type="match status" value="1"/>
</dbReference>
<evidence type="ECO:0000256" key="7">
    <source>
        <dbReference type="SAM" id="MobiDB-lite"/>
    </source>
</evidence>
<dbReference type="SUPFAM" id="SSF53448">
    <property type="entry name" value="Nucleotide-diphospho-sugar transferases"/>
    <property type="match status" value="1"/>
</dbReference>
<dbReference type="OrthoDB" id="72851at2759"/>
<dbReference type="PANTHER" id="PTHR43867:SF2">
    <property type="entry name" value="CELLULOSE SYNTHASE CATALYTIC SUBUNIT A [UDP-FORMING]"/>
    <property type="match status" value="1"/>
</dbReference>
<dbReference type="InterPro" id="IPR050321">
    <property type="entry name" value="Glycosyltr_2/OpgH_subfam"/>
</dbReference>
<keyword evidence="5 8" id="KW-1133">Transmembrane helix</keyword>
<keyword evidence="11" id="KW-1185">Reference proteome</keyword>
<proteinExistence type="predicted"/>
<dbReference type="InterPro" id="IPR001173">
    <property type="entry name" value="Glyco_trans_2-like"/>
</dbReference>
<feature type="transmembrane region" description="Helical" evidence="8">
    <location>
        <begin position="747"/>
        <end position="769"/>
    </location>
</feature>
<feature type="region of interest" description="Disordered" evidence="7">
    <location>
        <begin position="1"/>
        <end position="53"/>
    </location>
</feature>
<comment type="subcellular location">
    <subcellularLocation>
        <location evidence="1">Membrane</location>
        <topology evidence="1">Multi-pass membrane protein</topology>
    </subcellularLocation>
</comment>
<feature type="transmembrane region" description="Helical" evidence="8">
    <location>
        <begin position="567"/>
        <end position="591"/>
    </location>
</feature>
<reference evidence="10 11" key="1">
    <citation type="submission" date="2013-03" db="EMBL/GenBank/DDBJ databases">
        <title>The Genome Sequence of Capronia coronata CBS 617.96.</title>
        <authorList>
            <consortium name="The Broad Institute Genomics Platform"/>
            <person name="Cuomo C."/>
            <person name="de Hoog S."/>
            <person name="Gorbushina A."/>
            <person name="Walker B."/>
            <person name="Young S.K."/>
            <person name="Zeng Q."/>
            <person name="Gargeya S."/>
            <person name="Fitzgerald M."/>
            <person name="Haas B."/>
            <person name="Abouelleil A."/>
            <person name="Allen A.W."/>
            <person name="Alvarado L."/>
            <person name="Arachchi H.M."/>
            <person name="Berlin A.M."/>
            <person name="Chapman S.B."/>
            <person name="Gainer-Dewar J."/>
            <person name="Goldberg J."/>
            <person name="Griggs A."/>
            <person name="Gujja S."/>
            <person name="Hansen M."/>
            <person name="Howarth C."/>
            <person name="Imamovic A."/>
            <person name="Ireland A."/>
            <person name="Larimer J."/>
            <person name="McCowan C."/>
            <person name="Murphy C."/>
            <person name="Pearson M."/>
            <person name="Poon T.W."/>
            <person name="Priest M."/>
            <person name="Roberts A."/>
            <person name="Saif S."/>
            <person name="Shea T."/>
            <person name="Sisk P."/>
            <person name="Sykes S."/>
            <person name="Wortman J."/>
            <person name="Nusbaum C."/>
            <person name="Birren B."/>
        </authorList>
    </citation>
    <scope>NUCLEOTIDE SEQUENCE [LARGE SCALE GENOMIC DNA]</scope>
    <source>
        <strain evidence="10 11">CBS 617.96</strain>
    </source>
</reference>
<dbReference type="eggNOG" id="ENOG502QVIM">
    <property type="taxonomic scope" value="Eukaryota"/>
</dbReference>
<evidence type="ECO:0000256" key="3">
    <source>
        <dbReference type="ARBA" id="ARBA00022679"/>
    </source>
</evidence>
<evidence type="ECO:0000256" key="5">
    <source>
        <dbReference type="ARBA" id="ARBA00022989"/>
    </source>
</evidence>
<name>W9YMX2_9EURO</name>
<evidence type="ECO:0000256" key="6">
    <source>
        <dbReference type="ARBA" id="ARBA00023136"/>
    </source>
</evidence>
<feature type="transmembrane region" description="Helical" evidence="8">
    <location>
        <begin position="705"/>
        <end position="727"/>
    </location>
</feature>
<dbReference type="RefSeq" id="XP_007726305.1">
    <property type="nucleotide sequence ID" value="XM_007728115.1"/>
</dbReference>
<feature type="transmembrane region" description="Helical" evidence="8">
    <location>
        <begin position="221"/>
        <end position="240"/>
    </location>
</feature>
<feature type="compositionally biased region" description="Low complexity" evidence="7">
    <location>
        <begin position="94"/>
        <end position="103"/>
    </location>
</feature>
<dbReference type="GO" id="GO:0016757">
    <property type="term" value="F:glycosyltransferase activity"/>
    <property type="evidence" value="ECO:0007669"/>
    <property type="project" value="UniProtKB-KW"/>
</dbReference>
<feature type="transmembrane region" description="Helical" evidence="8">
    <location>
        <begin position="642"/>
        <end position="664"/>
    </location>
</feature>
<dbReference type="Proteomes" id="UP000019484">
    <property type="component" value="Unassembled WGS sequence"/>
</dbReference>
<gene>
    <name evidence="10" type="ORF">A1O1_07242</name>
</gene>
<evidence type="ECO:0000256" key="8">
    <source>
        <dbReference type="SAM" id="Phobius"/>
    </source>
</evidence>
<evidence type="ECO:0000256" key="1">
    <source>
        <dbReference type="ARBA" id="ARBA00004141"/>
    </source>
</evidence>